<keyword evidence="2" id="KW-1133">Transmembrane helix</keyword>
<gene>
    <name evidence="4" type="ORF">SAMN05216537_1297</name>
</gene>
<dbReference type="Proteomes" id="UP000236726">
    <property type="component" value="Unassembled WGS sequence"/>
</dbReference>
<keyword evidence="2" id="KW-0812">Transmembrane</keyword>
<keyword evidence="2" id="KW-0472">Membrane</keyword>
<dbReference type="EMBL" id="FNUL01000029">
    <property type="protein sequence ID" value="SEG10125.1"/>
    <property type="molecule type" value="Genomic_DNA"/>
</dbReference>
<evidence type="ECO:0000313" key="4">
    <source>
        <dbReference type="EMBL" id="SEG10125.1"/>
    </source>
</evidence>
<dbReference type="Pfam" id="PF11611">
    <property type="entry name" value="DUF4352"/>
    <property type="match status" value="1"/>
</dbReference>
<feature type="transmembrane region" description="Helical" evidence="2">
    <location>
        <begin position="9"/>
        <end position="29"/>
    </location>
</feature>
<keyword evidence="5" id="KW-1185">Reference proteome</keyword>
<organism evidence="4 5">
    <name type="scientific">Lachnospira multipara</name>
    <dbReference type="NCBI Taxonomy" id="28051"/>
    <lineage>
        <taxon>Bacteria</taxon>
        <taxon>Bacillati</taxon>
        <taxon>Bacillota</taxon>
        <taxon>Clostridia</taxon>
        <taxon>Lachnospirales</taxon>
        <taxon>Lachnospiraceae</taxon>
        <taxon>Lachnospira</taxon>
    </lineage>
</organism>
<dbReference type="InterPro" id="IPR029051">
    <property type="entry name" value="DUF4352"/>
</dbReference>
<dbReference type="RefSeq" id="WP_103953608.1">
    <property type="nucleotide sequence ID" value="NZ_FNUL01000029.1"/>
</dbReference>
<reference evidence="4 5" key="1">
    <citation type="submission" date="2016-10" db="EMBL/GenBank/DDBJ databases">
        <authorList>
            <person name="de Groot N.N."/>
        </authorList>
    </citation>
    <scope>NUCLEOTIDE SEQUENCE [LARGE SCALE GENOMIC DNA]</scope>
    <source>
        <strain evidence="4 5">D15d</strain>
    </source>
</reference>
<keyword evidence="1" id="KW-0732">Signal</keyword>
<evidence type="ECO:0000259" key="3">
    <source>
        <dbReference type="Pfam" id="PF11611"/>
    </source>
</evidence>
<feature type="domain" description="DUF4352" evidence="3">
    <location>
        <begin position="51"/>
        <end position="163"/>
    </location>
</feature>
<evidence type="ECO:0000256" key="2">
    <source>
        <dbReference type="SAM" id="Phobius"/>
    </source>
</evidence>
<evidence type="ECO:0000313" key="5">
    <source>
        <dbReference type="Proteomes" id="UP000236726"/>
    </source>
</evidence>
<sequence>MPKKQRSNFYYVVAATTLMTFSYIGYKFIQGDLIDISNEIVQLNKKNKTINVGETYKNSEFKIKANSVEFDYSIDDFFGLYKIDDSMMYVCVDLTFENTGYSDIVLSYGDCACYSDNQKCESKYNSTVSGDFYLETLSPGRSLSYKILFIVPKDSKSIEMEYSLYTQPDNIVTIKLK</sequence>
<proteinExistence type="predicted"/>
<name>A0A1H5XF76_9FIRM</name>
<dbReference type="Gene3D" id="2.60.40.1240">
    <property type="match status" value="1"/>
</dbReference>
<accession>A0A1H5XF76</accession>
<evidence type="ECO:0000256" key="1">
    <source>
        <dbReference type="ARBA" id="ARBA00022729"/>
    </source>
</evidence>
<dbReference type="InterPro" id="IPR029050">
    <property type="entry name" value="Immunoprotect_excell_Ig-like"/>
</dbReference>
<protein>
    <recommendedName>
        <fullName evidence="3">DUF4352 domain-containing protein</fullName>
    </recommendedName>
</protein>
<dbReference type="AlphaFoldDB" id="A0A1H5XF76"/>